<evidence type="ECO:0000259" key="5">
    <source>
        <dbReference type="PROSITE" id="PS50011"/>
    </source>
</evidence>
<keyword evidence="3" id="KW-0418">Kinase</keyword>
<dbReference type="GO" id="GO:0005524">
    <property type="term" value="F:ATP binding"/>
    <property type="evidence" value="ECO:0007669"/>
    <property type="project" value="UniProtKB-KW"/>
</dbReference>
<evidence type="ECO:0000256" key="2">
    <source>
        <dbReference type="ARBA" id="ARBA00022741"/>
    </source>
</evidence>
<keyword evidence="1" id="KW-0808">Transferase</keyword>
<comment type="caution">
    <text evidence="6">The sequence shown here is derived from an EMBL/GenBank/DDBJ whole genome shotgun (WGS) entry which is preliminary data.</text>
</comment>
<accession>X0XJI6</accession>
<protein>
    <recommendedName>
        <fullName evidence="5">Protein kinase domain-containing protein</fullName>
    </recommendedName>
</protein>
<feature type="non-terminal residue" evidence="6">
    <location>
        <position position="209"/>
    </location>
</feature>
<reference evidence="6" key="1">
    <citation type="journal article" date="2014" name="Front. Microbiol.">
        <title>High frequency of phylogenetically diverse reductive dehalogenase-homologous genes in deep subseafloor sedimentary metagenomes.</title>
        <authorList>
            <person name="Kawai M."/>
            <person name="Futagami T."/>
            <person name="Toyoda A."/>
            <person name="Takaki Y."/>
            <person name="Nishi S."/>
            <person name="Hori S."/>
            <person name="Arai W."/>
            <person name="Tsubouchi T."/>
            <person name="Morono Y."/>
            <person name="Uchiyama I."/>
            <person name="Ito T."/>
            <person name="Fujiyama A."/>
            <person name="Inagaki F."/>
            <person name="Takami H."/>
        </authorList>
    </citation>
    <scope>NUCLEOTIDE SEQUENCE</scope>
    <source>
        <strain evidence="6">Expedition CK06-06</strain>
    </source>
</reference>
<dbReference type="EMBL" id="BARS01053849">
    <property type="protein sequence ID" value="GAG43345.1"/>
    <property type="molecule type" value="Genomic_DNA"/>
</dbReference>
<dbReference type="PANTHER" id="PTHR43289">
    <property type="entry name" value="MITOGEN-ACTIVATED PROTEIN KINASE KINASE KINASE 20-RELATED"/>
    <property type="match status" value="1"/>
</dbReference>
<evidence type="ECO:0000256" key="3">
    <source>
        <dbReference type="ARBA" id="ARBA00022777"/>
    </source>
</evidence>
<dbReference type="AlphaFoldDB" id="X0XJI6"/>
<dbReference type="PROSITE" id="PS50011">
    <property type="entry name" value="PROTEIN_KINASE_DOM"/>
    <property type="match status" value="1"/>
</dbReference>
<dbReference type="Gene3D" id="3.30.200.20">
    <property type="entry name" value="Phosphorylase Kinase, domain 1"/>
    <property type="match status" value="1"/>
</dbReference>
<name>X0XJI6_9ZZZZ</name>
<dbReference type="PANTHER" id="PTHR43289:SF6">
    <property type="entry name" value="SERINE_THREONINE-PROTEIN KINASE NEKL-3"/>
    <property type="match status" value="1"/>
</dbReference>
<dbReference type="PROSITE" id="PS00107">
    <property type="entry name" value="PROTEIN_KINASE_ATP"/>
    <property type="match status" value="1"/>
</dbReference>
<evidence type="ECO:0000256" key="4">
    <source>
        <dbReference type="ARBA" id="ARBA00022840"/>
    </source>
</evidence>
<proteinExistence type="predicted"/>
<dbReference type="InterPro" id="IPR000719">
    <property type="entry name" value="Prot_kinase_dom"/>
</dbReference>
<feature type="domain" description="Protein kinase" evidence="5">
    <location>
        <begin position="104"/>
        <end position="209"/>
    </location>
</feature>
<dbReference type="SUPFAM" id="SSF56112">
    <property type="entry name" value="Protein kinase-like (PK-like)"/>
    <property type="match status" value="1"/>
</dbReference>
<gene>
    <name evidence="6" type="ORF">S01H1_79826</name>
</gene>
<keyword evidence="2" id="KW-0547">Nucleotide-binding</keyword>
<dbReference type="InterPro" id="IPR017441">
    <property type="entry name" value="Protein_kinase_ATP_BS"/>
</dbReference>
<evidence type="ECO:0000256" key="1">
    <source>
        <dbReference type="ARBA" id="ARBA00022679"/>
    </source>
</evidence>
<evidence type="ECO:0000313" key="6">
    <source>
        <dbReference type="EMBL" id="GAG43345.1"/>
    </source>
</evidence>
<keyword evidence="4" id="KW-0067">ATP-binding</keyword>
<organism evidence="6">
    <name type="scientific">marine sediment metagenome</name>
    <dbReference type="NCBI Taxonomy" id="412755"/>
    <lineage>
        <taxon>unclassified sequences</taxon>
        <taxon>metagenomes</taxon>
        <taxon>ecological metagenomes</taxon>
    </lineage>
</organism>
<dbReference type="Pfam" id="PF00069">
    <property type="entry name" value="Pkinase"/>
    <property type="match status" value="1"/>
</dbReference>
<dbReference type="GO" id="GO:0004674">
    <property type="term" value="F:protein serine/threonine kinase activity"/>
    <property type="evidence" value="ECO:0007669"/>
    <property type="project" value="TreeGrafter"/>
</dbReference>
<dbReference type="InterPro" id="IPR011009">
    <property type="entry name" value="Kinase-like_dom_sf"/>
</dbReference>
<sequence>MAYVEVWKSGRLITRRRVDEQKARKGCRVRLGSAGEVRVAIGQSETLGELEVRMFAGEPPPAWQEVKETASMPPHDGQSLPPLSVGAPGLRAEQMDRYPDIEGYKIIEPLGEGGMGIVWRAEQLSTRRQVALKLMVSHRIESPKAQARFQREVELTARLDHPNIARIYDSGLHQGMYYYAMELIDGVPLDRYVKSKSLSRTQILALMRT</sequence>